<feature type="transmembrane region" description="Helical" evidence="1">
    <location>
        <begin position="6"/>
        <end position="26"/>
    </location>
</feature>
<evidence type="ECO:0000313" key="3">
    <source>
        <dbReference type="WBParaSite" id="HCON_00108230-00001"/>
    </source>
</evidence>
<protein>
    <submittedName>
        <fullName evidence="3">G_PROTEIN_RECEP_F1_2 domain-containing protein</fullName>
    </submittedName>
</protein>
<name>A0A7I5EAM2_HAECO</name>
<dbReference type="OMA" id="CEVIDWS"/>
<accession>A0A7I5EAM2</accession>
<evidence type="ECO:0000313" key="2">
    <source>
        <dbReference type="Proteomes" id="UP000025227"/>
    </source>
</evidence>
<dbReference type="OrthoDB" id="5792278at2759"/>
<proteinExistence type="predicted"/>
<keyword evidence="2" id="KW-1185">Reference proteome</keyword>
<feature type="transmembrane region" description="Helical" evidence="1">
    <location>
        <begin position="70"/>
        <end position="89"/>
    </location>
</feature>
<organism evidence="2 3">
    <name type="scientific">Haemonchus contortus</name>
    <name type="common">Barber pole worm</name>
    <dbReference type="NCBI Taxonomy" id="6289"/>
    <lineage>
        <taxon>Eukaryota</taxon>
        <taxon>Metazoa</taxon>
        <taxon>Ecdysozoa</taxon>
        <taxon>Nematoda</taxon>
        <taxon>Chromadorea</taxon>
        <taxon>Rhabditida</taxon>
        <taxon>Rhabditina</taxon>
        <taxon>Rhabditomorpha</taxon>
        <taxon>Strongyloidea</taxon>
        <taxon>Trichostrongylidae</taxon>
        <taxon>Haemonchus</taxon>
    </lineage>
</organism>
<dbReference type="Proteomes" id="UP000025227">
    <property type="component" value="Unplaced"/>
</dbReference>
<dbReference type="AlphaFoldDB" id="A0A7I5EAM2"/>
<keyword evidence="1" id="KW-1133">Transmembrane helix</keyword>
<reference evidence="3" key="1">
    <citation type="submission" date="2020-12" db="UniProtKB">
        <authorList>
            <consortium name="WormBaseParasite"/>
        </authorList>
    </citation>
    <scope>IDENTIFICATION</scope>
    <source>
        <strain evidence="3">MHco3</strain>
    </source>
</reference>
<evidence type="ECO:0000256" key="1">
    <source>
        <dbReference type="SAM" id="Phobius"/>
    </source>
</evidence>
<feature type="transmembrane region" description="Helical" evidence="1">
    <location>
        <begin position="183"/>
        <end position="206"/>
    </location>
</feature>
<feature type="transmembrane region" description="Helical" evidence="1">
    <location>
        <begin position="150"/>
        <end position="171"/>
    </location>
</feature>
<feature type="transmembrane region" description="Helical" evidence="1">
    <location>
        <begin position="38"/>
        <end position="58"/>
    </location>
</feature>
<feature type="transmembrane region" description="Helical" evidence="1">
    <location>
        <begin position="110"/>
        <end position="130"/>
    </location>
</feature>
<dbReference type="WBParaSite" id="HCON_00108230-00001">
    <property type="protein sequence ID" value="HCON_00108230-00001"/>
    <property type="gene ID" value="HCON_00108230"/>
</dbReference>
<keyword evidence="1" id="KW-0472">Membrane</keyword>
<keyword evidence="1" id="KW-0812">Transmembrane</keyword>
<sequence>MIVFYFYLVFGSLLFILSTTLLITVVVQFRLREKYSVFSVKFVVDVIIATFLIVIGALDRSNEGQCGAVLVISTCIPLLQVLLLLCEVIDWSLAAFSPVYFHSSSLLSRILPFIVGGTLCAIIVAALIVIDETTETSSCVSSPTDTAVISAYDISVVFASVCLVALGVLLARKLNSSLYKPVLFHFVSTLLLLEIPLVVVISLKYAGQSTAAIRAADATNLLVALHCGLHSAYFIYNHEDYRARIRATFLRFRILSSI</sequence>